<evidence type="ECO:0000256" key="6">
    <source>
        <dbReference type="ARBA" id="ARBA00023242"/>
    </source>
</evidence>
<comment type="similarity">
    <text evidence="2">Belongs to the Mediator complex subunit 12 family.</text>
</comment>
<feature type="domain" description="Mediator complex subunit Med12" evidence="8">
    <location>
        <begin position="131"/>
        <end position="194"/>
    </location>
</feature>
<dbReference type="Pfam" id="PF09497">
    <property type="entry name" value="Med12"/>
    <property type="match status" value="1"/>
</dbReference>
<proteinExistence type="inferred from homology"/>
<dbReference type="EMBL" id="KV454438">
    <property type="protein sequence ID" value="ODQ77893.1"/>
    <property type="molecule type" value="Genomic_DNA"/>
</dbReference>
<keyword evidence="4" id="KW-0805">Transcription regulation</keyword>
<reference evidence="10" key="1">
    <citation type="submission" date="2016-05" db="EMBL/GenBank/DDBJ databases">
        <title>Comparative genomics of biotechnologically important yeasts.</title>
        <authorList>
            <consortium name="DOE Joint Genome Institute"/>
            <person name="Riley R."/>
            <person name="Haridas S."/>
            <person name="Wolfe K.H."/>
            <person name="Lopes M.R."/>
            <person name="Hittinger C.T."/>
            <person name="Goker M."/>
            <person name="Salamov A."/>
            <person name="Wisecaver J."/>
            <person name="Long T.M."/>
            <person name="Aerts A.L."/>
            <person name="Barry K."/>
            <person name="Choi C."/>
            <person name="Clum A."/>
            <person name="Coughlan A.Y."/>
            <person name="Deshpande S."/>
            <person name="Douglass A.P."/>
            <person name="Hanson S.J."/>
            <person name="Klenk H.-P."/>
            <person name="Labutti K."/>
            <person name="Lapidus A."/>
            <person name="Lindquist E."/>
            <person name="Lipzen A."/>
            <person name="Meier-Kolthoff J.P."/>
            <person name="Ohm R.A."/>
            <person name="Otillar R.P."/>
            <person name="Pangilinan J."/>
            <person name="Peng Y."/>
            <person name="Rokas A."/>
            <person name="Rosa C.A."/>
            <person name="Scheuner C."/>
            <person name="Sibirny A.A."/>
            <person name="Slot J.C."/>
            <person name="Stielow J.B."/>
            <person name="Sun H."/>
            <person name="Kurtzman C.P."/>
            <person name="Blackwell M."/>
            <person name="Grigoriev I.V."/>
            <person name="Jeffries T.W."/>
        </authorList>
    </citation>
    <scope>NUCLEOTIDE SEQUENCE [LARGE SCALE GENOMIC DNA]</scope>
    <source>
        <strain evidence="10">NRRL Y-12698</strain>
    </source>
</reference>
<keyword evidence="10" id="KW-1185">Reference proteome</keyword>
<dbReference type="SMART" id="SM01281">
    <property type="entry name" value="Med12"/>
    <property type="match status" value="1"/>
</dbReference>
<dbReference type="GO" id="GO:0006357">
    <property type="term" value="P:regulation of transcription by RNA polymerase II"/>
    <property type="evidence" value="ECO:0007669"/>
    <property type="project" value="InterPro"/>
</dbReference>
<protein>
    <recommendedName>
        <fullName evidence="3">Mediator of RNA polymerase II transcription subunit 12</fullName>
    </recommendedName>
    <alternativeName>
        <fullName evidence="7">Mediator complex subunit 12</fullName>
    </alternativeName>
</protein>
<evidence type="ECO:0000256" key="7">
    <source>
        <dbReference type="ARBA" id="ARBA00032010"/>
    </source>
</evidence>
<dbReference type="InterPro" id="IPR019035">
    <property type="entry name" value="Mediator_Med12"/>
</dbReference>
<evidence type="ECO:0000313" key="9">
    <source>
        <dbReference type="EMBL" id="ODQ77893.1"/>
    </source>
</evidence>
<evidence type="ECO:0000259" key="8">
    <source>
        <dbReference type="SMART" id="SM01281"/>
    </source>
</evidence>
<evidence type="ECO:0000256" key="5">
    <source>
        <dbReference type="ARBA" id="ARBA00023163"/>
    </source>
</evidence>
<comment type="subcellular location">
    <subcellularLocation>
        <location evidence="1">Nucleus</location>
    </subcellularLocation>
</comment>
<evidence type="ECO:0000256" key="2">
    <source>
        <dbReference type="ARBA" id="ARBA00010289"/>
    </source>
</evidence>
<dbReference type="PANTHER" id="PTHR46567:SF1">
    <property type="entry name" value="MEDIATOR OF RNA POLYMERASE II TRANSCRIPTION SUBUNIT 12"/>
    <property type="match status" value="1"/>
</dbReference>
<dbReference type="PANTHER" id="PTHR46567">
    <property type="entry name" value="MEDIATOR OF RNA POLYMERASE II TRANSCRIPTION SUBUNIT 12"/>
    <property type="match status" value="1"/>
</dbReference>
<gene>
    <name evidence="9" type="ORF">BABINDRAFT_163265</name>
</gene>
<dbReference type="GO" id="GO:0016592">
    <property type="term" value="C:mediator complex"/>
    <property type="evidence" value="ECO:0007669"/>
    <property type="project" value="InterPro"/>
</dbReference>
<dbReference type="RefSeq" id="XP_018983221.1">
    <property type="nucleotide sequence ID" value="XM_019129815.1"/>
</dbReference>
<dbReference type="Proteomes" id="UP000094336">
    <property type="component" value="Unassembled WGS sequence"/>
</dbReference>
<evidence type="ECO:0000256" key="3">
    <source>
        <dbReference type="ARBA" id="ARBA00019622"/>
    </source>
</evidence>
<evidence type="ECO:0000256" key="1">
    <source>
        <dbReference type="ARBA" id="ARBA00004123"/>
    </source>
</evidence>
<dbReference type="STRING" id="984486.A0A1E3QJM4"/>
<organism evidence="9 10">
    <name type="scientific">Babjeviella inositovora NRRL Y-12698</name>
    <dbReference type="NCBI Taxonomy" id="984486"/>
    <lineage>
        <taxon>Eukaryota</taxon>
        <taxon>Fungi</taxon>
        <taxon>Dikarya</taxon>
        <taxon>Ascomycota</taxon>
        <taxon>Saccharomycotina</taxon>
        <taxon>Pichiomycetes</taxon>
        <taxon>Serinales incertae sedis</taxon>
        <taxon>Babjeviella</taxon>
    </lineage>
</organism>
<dbReference type="OrthoDB" id="20828at2759"/>
<evidence type="ECO:0000313" key="10">
    <source>
        <dbReference type="Proteomes" id="UP000094336"/>
    </source>
</evidence>
<keyword evidence="5" id="KW-0804">Transcription</keyword>
<dbReference type="GO" id="GO:0003712">
    <property type="term" value="F:transcription coregulator activity"/>
    <property type="evidence" value="ECO:0007669"/>
    <property type="project" value="InterPro"/>
</dbReference>
<evidence type="ECO:0000256" key="4">
    <source>
        <dbReference type="ARBA" id="ARBA00023015"/>
    </source>
</evidence>
<dbReference type="GeneID" id="30147668"/>
<name>A0A1E3QJM4_9ASCO</name>
<sequence length="1549" mass="174513">MYYGKTATVFSTPKDELTAKKYLLTRPADVVYPLDHEAGYPPRETPGKTHTYPDFAPWHHSSHEDELAVTNLHKGYSEPAATQNEFLLARGAMSTVLCGAADAAVARLSAAMLQTIQHHEAFNKIPAASHSFKLPPRVTLTDQKREAWLANLANAAYPLRQLSRTIPHGLKKNKMLQQCVEKRIPCCRAVWFVKCISGNEIRLLARKATRADAWWALETEWVREWTHNILDHVHKLAHDLREPDHKPDRVKGELAYVMRLVGTLFMERMLDRAEFLSGILELMAAPGLAPDEPRLECVLVGLQFVSFLWKEYLAWADTAPASATSLTVSLVRVYVRVQQYHNTLRFRPGPAAKQLARAPLLANLIHALQQKLCLLFRSRSGDNFIFPDEWPSFQWLVAKDNWLVGNADDARHWDVISYRNECLCGNIMSGEARAADTCETATAVLVARLDRLLAGDLPLNAVDELHELVMDSADWAHNIQTVVHWSCSGFRHHPLTPLVGSRILASFHSHEPDYGLRLEIERAVLDAVYSIPDHLPESAVQSCSLHRLVKELFQCRLFNIGSYVRKLISSGLLYDPAEGPLLFHVSVFINLPITHHPASLNQVNMILRKLGHAPMDDARQLLELNLLAQQIATSVIEPGAGAERWECHVPTLAMQNHLCQCVLSELRVRIAQSERLIHVTPAKVTMLYRFFTANGCLEAFFDDFVVKVLLKNEDKVLIYYLDSLYLIAELVQHHQLFLMWSSLCNPANDPAGNRRYSKLRRAREIGTGLPTAAAELPERAKYYCLFALTDLLMDSFLDLKDDGFFLRFSRFWQASLRMLNTCAPLWNLDEVARAAFCTKLEKVMVEENNSELNLHGLLVIARELLAPHDDFFTQTPLTPSESNVLLVTQANFNALMNGFISEPDEANFLRLFHHYCTNFPAEFAACMKTYLSVNYAKLLGDTGLVYRVFVKFLTHQVVELVDLVLMVHEVDPAVKKSMMVTETFNGIDSTHFYPVLYEILFTDSQTLDNSPVFQTILSKDQQLRLEILVGAYRTEHPQEFVSLLAHGLLDENTDGLQRTASHSTLTDLDAGLFDAPRSPIAPPSFGIAQTMFYSEPFANSYRVCLLATVAELAITDIGLLIDKLFTQPLIFAHYTLFVDVLNALTMPRGDANYEGLVNSTGTLAKIPLFINEFNLPFYQLLIRLILDVEASSDPSVGVRTVIQNILEVTYTRSTVVLGESIRYLSEPFQSSLLQECEAMLLKSQALILQMLEPVGGEEHASATRVTHVLAGIISKSSQLVKSEVLFSGELLKDLHRLLEMLIEASEAREANSENTAREAISDNIMNGEIANEGIAKEVTSESIVNEKIINKTTVNEAIEDEVPAVFSEAGRRLVPNESAKPASETQYVLSFFCKILLINYQQIVHLLMEDPGTLFFDDLIRLLQLKVLEEDTKIKILLYDILLLMRSSVKMLIKPDTDGGFVQKLFDLPKLSAYNPLRSGLEAVRDNLKTGNDVRDRQLCVLESKTGKYHPFYFKNSELLEDSNPVSLMNDTTINMAMFDTAIERRNPT</sequence>
<keyword evidence="6" id="KW-0539">Nucleus</keyword>
<accession>A0A1E3QJM4</accession>